<sequence length="189" mass="19918">MDSKKNKRIIFMGLAVAINLVGGFIALSLKLPIYLDTIGTILVSILFGPVSGAVVGGLSSIINGITFDPISFYFLPVQLVVGIGTGMLFKGKKVGVLKLILRILLVTVLGSATAAVIASFIFQGVTSSGSSILVAIFKNSGISIITAVFSTQIFTDLLDKAVSFGLVFTIIKMLPLDIKSNIVGDEWYG</sequence>
<feature type="transmembrane region" description="Helical" evidence="1">
    <location>
        <begin position="101"/>
        <end position="122"/>
    </location>
</feature>
<gene>
    <name evidence="2" type="ORF">E7215_06605</name>
</gene>
<dbReference type="Pfam" id="PF12822">
    <property type="entry name" value="ECF_trnsprt"/>
    <property type="match status" value="1"/>
</dbReference>
<dbReference type="Proteomes" id="UP000768462">
    <property type="component" value="Unassembled WGS sequence"/>
</dbReference>
<keyword evidence="1" id="KW-0472">Membrane</keyword>
<dbReference type="Gene3D" id="1.10.1760.20">
    <property type="match status" value="1"/>
</dbReference>
<evidence type="ECO:0000256" key="1">
    <source>
        <dbReference type="SAM" id="Phobius"/>
    </source>
</evidence>
<feature type="transmembrane region" description="Helical" evidence="1">
    <location>
        <begin position="134"/>
        <end position="155"/>
    </location>
</feature>
<dbReference type="AlphaFoldDB" id="A0A927WCQ3"/>
<evidence type="ECO:0000313" key="2">
    <source>
        <dbReference type="EMBL" id="MBE6059829.1"/>
    </source>
</evidence>
<evidence type="ECO:0000313" key="3">
    <source>
        <dbReference type="Proteomes" id="UP000768462"/>
    </source>
</evidence>
<keyword evidence="1" id="KW-1133">Transmembrane helix</keyword>
<keyword evidence="1" id="KW-0812">Transmembrane</keyword>
<accession>A0A927WCQ3</accession>
<feature type="transmembrane region" description="Helical" evidence="1">
    <location>
        <begin position="70"/>
        <end position="89"/>
    </location>
</feature>
<organism evidence="2 3">
    <name type="scientific">Clostridium sulfidigenes</name>
    <dbReference type="NCBI Taxonomy" id="318464"/>
    <lineage>
        <taxon>Bacteria</taxon>
        <taxon>Bacillati</taxon>
        <taxon>Bacillota</taxon>
        <taxon>Clostridia</taxon>
        <taxon>Eubacteriales</taxon>
        <taxon>Clostridiaceae</taxon>
        <taxon>Clostridium</taxon>
    </lineage>
</organism>
<comment type="caution">
    <text evidence="2">The sequence shown here is derived from an EMBL/GenBank/DDBJ whole genome shotgun (WGS) entry which is preliminary data.</text>
</comment>
<protein>
    <submittedName>
        <fullName evidence="2">ECF transporter S component</fullName>
    </submittedName>
</protein>
<dbReference type="GO" id="GO:0022857">
    <property type="term" value="F:transmembrane transporter activity"/>
    <property type="evidence" value="ECO:0007669"/>
    <property type="project" value="InterPro"/>
</dbReference>
<dbReference type="EMBL" id="SVCM01000074">
    <property type="protein sequence ID" value="MBE6059829.1"/>
    <property type="molecule type" value="Genomic_DNA"/>
</dbReference>
<reference evidence="2" key="1">
    <citation type="submission" date="2019-04" db="EMBL/GenBank/DDBJ databases">
        <title>Evolution of Biomass-Degrading Anaerobic Consortia Revealed by Metagenomics.</title>
        <authorList>
            <person name="Peng X."/>
        </authorList>
    </citation>
    <scope>NUCLEOTIDE SEQUENCE</scope>
    <source>
        <strain evidence="2">SIG254</strain>
    </source>
</reference>
<proteinExistence type="predicted"/>
<name>A0A927WCQ3_9CLOT</name>
<feature type="transmembrane region" description="Helical" evidence="1">
    <location>
        <begin position="9"/>
        <end position="27"/>
    </location>
</feature>
<feature type="transmembrane region" description="Helical" evidence="1">
    <location>
        <begin position="33"/>
        <end position="58"/>
    </location>
</feature>
<dbReference type="InterPro" id="IPR024529">
    <property type="entry name" value="ECF_trnsprt_substrate-spec"/>
</dbReference>